<dbReference type="PANTHER" id="PTHR11017">
    <property type="entry name" value="LEUCINE-RICH REPEAT-CONTAINING PROTEIN"/>
    <property type="match status" value="1"/>
</dbReference>
<dbReference type="SUPFAM" id="SSF52540">
    <property type="entry name" value="P-loop containing nucleoside triphosphate hydrolases"/>
    <property type="match status" value="1"/>
</dbReference>
<dbReference type="InterPro" id="IPR002182">
    <property type="entry name" value="NB-ARC"/>
</dbReference>
<dbReference type="InterPro" id="IPR058192">
    <property type="entry name" value="WHD_ROQ1-like"/>
</dbReference>
<dbReference type="InterPro" id="IPR001611">
    <property type="entry name" value="Leu-rich_rpt"/>
</dbReference>
<dbReference type="Gene3D" id="1.10.8.430">
    <property type="entry name" value="Helical domain of apoptotic protease-activating factors"/>
    <property type="match status" value="1"/>
</dbReference>
<dbReference type="InterPro" id="IPR035897">
    <property type="entry name" value="Toll_tir_struct_dom_sf"/>
</dbReference>
<comment type="catalytic activity">
    <reaction evidence="5">
        <text>NAD(+) + H2O = ADP-D-ribose + nicotinamide + H(+)</text>
        <dbReference type="Rhea" id="RHEA:16301"/>
        <dbReference type="ChEBI" id="CHEBI:15377"/>
        <dbReference type="ChEBI" id="CHEBI:15378"/>
        <dbReference type="ChEBI" id="CHEBI:17154"/>
        <dbReference type="ChEBI" id="CHEBI:57540"/>
        <dbReference type="ChEBI" id="CHEBI:57967"/>
        <dbReference type="EC" id="3.2.2.6"/>
    </reaction>
    <physiologicalReaction direction="left-to-right" evidence="5">
        <dbReference type="Rhea" id="RHEA:16302"/>
    </physiologicalReaction>
</comment>
<dbReference type="GO" id="GO:0006952">
    <property type="term" value="P:defense response"/>
    <property type="evidence" value="ECO:0007669"/>
    <property type="project" value="InterPro"/>
</dbReference>
<evidence type="ECO:0000256" key="1">
    <source>
        <dbReference type="ARBA" id="ARBA00011982"/>
    </source>
</evidence>
<name>A0AAP0H0K3_9ASTR</name>
<gene>
    <name evidence="7" type="ORF">SSX86_010734</name>
</gene>
<evidence type="ECO:0000256" key="2">
    <source>
        <dbReference type="ARBA" id="ARBA00022614"/>
    </source>
</evidence>
<dbReference type="InterPro" id="IPR000157">
    <property type="entry name" value="TIR_dom"/>
</dbReference>
<evidence type="ECO:0000256" key="3">
    <source>
        <dbReference type="ARBA" id="ARBA00022737"/>
    </source>
</evidence>
<dbReference type="EMBL" id="JBCNJP010000012">
    <property type="protein sequence ID" value="KAK9070333.1"/>
    <property type="molecule type" value="Genomic_DNA"/>
</dbReference>
<evidence type="ECO:0000256" key="5">
    <source>
        <dbReference type="ARBA" id="ARBA00047304"/>
    </source>
</evidence>
<dbReference type="Pfam" id="PF01582">
    <property type="entry name" value="TIR"/>
    <property type="match status" value="1"/>
</dbReference>
<dbReference type="Pfam" id="PF23282">
    <property type="entry name" value="WHD_ROQ1"/>
    <property type="match status" value="1"/>
</dbReference>
<dbReference type="SUPFAM" id="SSF52200">
    <property type="entry name" value="Toll/Interleukin receptor TIR domain"/>
    <property type="match status" value="1"/>
</dbReference>
<reference evidence="7 8" key="1">
    <citation type="submission" date="2024-04" db="EMBL/GenBank/DDBJ databases">
        <title>The reference genome of an endangered Asteraceae, Deinandra increscens subsp. villosa, native to the Central Coast of California.</title>
        <authorList>
            <person name="Guilliams M."/>
            <person name="Hasenstab-Lehman K."/>
            <person name="Meyer R."/>
            <person name="Mcevoy S."/>
        </authorList>
    </citation>
    <scope>NUCLEOTIDE SEQUENCE [LARGE SCALE GENOMIC DNA]</scope>
    <source>
        <tissue evidence="7">Leaf</tissue>
    </source>
</reference>
<dbReference type="EC" id="3.2.2.6" evidence="1"/>
<accession>A0AAP0H0K3</accession>
<dbReference type="AlphaFoldDB" id="A0AAP0H0K3"/>
<keyword evidence="2" id="KW-0433">Leucine-rich repeat</keyword>
<dbReference type="Proteomes" id="UP001408789">
    <property type="component" value="Unassembled WGS sequence"/>
</dbReference>
<keyword evidence="8" id="KW-1185">Reference proteome</keyword>
<evidence type="ECO:0000313" key="8">
    <source>
        <dbReference type="Proteomes" id="UP001408789"/>
    </source>
</evidence>
<comment type="caution">
    <text evidence="7">The sequence shown here is derived from an EMBL/GenBank/DDBJ whole genome shotgun (WGS) entry which is preliminary data.</text>
</comment>
<keyword evidence="4" id="KW-0520">NAD</keyword>
<dbReference type="FunFam" id="1.10.8.430:FF:000002">
    <property type="entry name" value="Disease resistance protein (TIR-NBS-LRR class)"/>
    <property type="match status" value="1"/>
</dbReference>
<dbReference type="GO" id="GO:0043531">
    <property type="term" value="F:ADP binding"/>
    <property type="evidence" value="ECO:0007669"/>
    <property type="project" value="InterPro"/>
</dbReference>
<dbReference type="Pfam" id="PF00931">
    <property type="entry name" value="NB-ARC"/>
    <property type="match status" value="1"/>
</dbReference>
<dbReference type="PRINTS" id="PR00364">
    <property type="entry name" value="DISEASERSIST"/>
</dbReference>
<dbReference type="SMART" id="SM00255">
    <property type="entry name" value="TIR"/>
    <property type="match status" value="1"/>
</dbReference>
<dbReference type="PROSITE" id="PS51450">
    <property type="entry name" value="LRR"/>
    <property type="match status" value="1"/>
</dbReference>
<dbReference type="Gene3D" id="3.40.50.300">
    <property type="entry name" value="P-loop containing nucleotide triphosphate hydrolases"/>
    <property type="match status" value="1"/>
</dbReference>
<dbReference type="Gene3D" id="3.80.10.10">
    <property type="entry name" value="Ribonuclease Inhibitor"/>
    <property type="match status" value="2"/>
</dbReference>
<evidence type="ECO:0000313" key="7">
    <source>
        <dbReference type="EMBL" id="KAK9070333.1"/>
    </source>
</evidence>
<evidence type="ECO:0000259" key="6">
    <source>
        <dbReference type="PROSITE" id="PS50104"/>
    </source>
</evidence>
<feature type="domain" description="TIR" evidence="6">
    <location>
        <begin position="17"/>
        <end position="183"/>
    </location>
</feature>
<dbReference type="PANTHER" id="PTHR11017:SF340">
    <property type="entry name" value="NB-ARC-RELATED"/>
    <property type="match status" value="1"/>
</dbReference>
<dbReference type="GO" id="GO:0061809">
    <property type="term" value="F:NAD+ nucleosidase activity, cyclic ADP-ribose generating"/>
    <property type="evidence" value="ECO:0007669"/>
    <property type="project" value="UniProtKB-EC"/>
</dbReference>
<dbReference type="InterPro" id="IPR044974">
    <property type="entry name" value="Disease_R_plants"/>
</dbReference>
<evidence type="ECO:0000256" key="4">
    <source>
        <dbReference type="ARBA" id="ARBA00023027"/>
    </source>
</evidence>
<dbReference type="Gene3D" id="3.40.50.10140">
    <property type="entry name" value="Toll/interleukin-1 receptor homology (TIR) domain"/>
    <property type="match status" value="1"/>
</dbReference>
<keyword evidence="3" id="KW-0677">Repeat</keyword>
<dbReference type="InterPro" id="IPR027417">
    <property type="entry name" value="P-loop_NTPase"/>
</dbReference>
<dbReference type="SUPFAM" id="SSF52058">
    <property type="entry name" value="L domain-like"/>
    <property type="match status" value="1"/>
</dbReference>
<dbReference type="InterPro" id="IPR042197">
    <property type="entry name" value="Apaf_helical"/>
</dbReference>
<organism evidence="7 8">
    <name type="scientific">Deinandra increscens subsp. villosa</name>
    <dbReference type="NCBI Taxonomy" id="3103831"/>
    <lineage>
        <taxon>Eukaryota</taxon>
        <taxon>Viridiplantae</taxon>
        <taxon>Streptophyta</taxon>
        <taxon>Embryophyta</taxon>
        <taxon>Tracheophyta</taxon>
        <taxon>Spermatophyta</taxon>
        <taxon>Magnoliopsida</taxon>
        <taxon>eudicotyledons</taxon>
        <taxon>Gunneridae</taxon>
        <taxon>Pentapetalae</taxon>
        <taxon>asterids</taxon>
        <taxon>campanulids</taxon>
        <taxon>Asterales</taxon>
        <taxon>Asteraceae</taxon>
        <taxon>Asteroideae</taxon>
        <taxon>Heliantheae alliance</taxon>
        <taxon>Madieae</taxon>
        <taxon>Madiinae</taxon>
        <taxon>Deinandra</taxon>
    </lineage>
</organism>
<dbReference type="FunFam" id="3.40.50.10140:FF:000007">
    <property type="entry name" value="Disease resistance protein (TIR-NBS-LRR class)"/>
    <property type="match status" value="1"/>
</dbReference>
<sequence length="1000" mass="114761">MAASSSSSQLASSSRSCKYDVFLSFRGEDTRKTFVDHIYRALMDRKICTYKDDETLQQGESIGVSLFKAIEESKIAIIIFSKNYVNSSWCLDELAYIMKCKVGRGLIVMPIFYDVEPSEVRKQNGDFGKGFAKQEVENINKAELWRKALFDASNIAGWEIKNITNGHESQAIKRIVDRVFSRLLPSKSNFDEGLIGMWTRLRDLESWLDIGSGDVRMVGIWGVGGSGKTTLATSIYMKISHHFEGHCIVGSVREQSIKYDLKKLQEDVLSAIFKIEMKVESVQEGKLKIKSMLCRRKVLVLLDDVNKLGQLEALIGSHDWFGCGSRIIITTRNEHLLRTHKVNHVFPVKLLSRDEATQLLKKHAYNEEHPVEDYEKLSVRVVSYADGLPLALKVLGSFLYDKDKKGWMSTLARLKDIPEREIVEILKISYDGLEDVEKHLFLDIACFWRRKSKDNAMEIFESCNFFPEIGIEVLRKKALVSIVDGKFDMHDLVQDMAHYIVRGKHPYNPEMHSRVWKDEEINDMCLRNAQMENHYTEAIEYDGYHCVHKIVSNMTNLRYLRVSTKGHDRDHDHSLSSLCFLKKKKPMYDEGPSFHSNELRYIDWKGYPISPFPKSFNPIRLVVLKLSRSMQKELWVDRKHLPHLKVLVLEEMKKLRNTPDFDGLPHLQKLTLVNCDELKEIHQSLGSLKSLEYIRISHCRKLRMFPRRKIEMKNLKTLHVSACLRDGGILSGVVELSNLEELNLSCNTFSKLDFSLSRLTRLKLLNLSDCKKLRKLPEFPSSLAILKADNCDLLTTLGDCYQNCKWLGQVSLMGGGKITDGGRLLESMLKGNVIEHHSLLLLVQGHEIAKRFESCLQVFDQNTCTCELVPLNWQEFSGFVMCAVLPSGRHWNSYVEITSNDGPAGHLDFKKTKSTDKCTLVWYVSFESLTQTEWWDYQIHRSTTIQLKIEYKGCTGIGAKLVPRRSGSSLRESSTDSDYSPQINIERDTRSNIVISFKLL</sequence>
<dbReference type="GO" id="GO:0007165">
    <property type="term" value="P:signal transduction"/>
    <property type="evidence" value="ECO:0007669"/>
    <property type="project" value="InterPro"/>
</dbReference>
<dbReference type="PROSITE" id="PS50104">
    <property type="entry name" value="TIR"/>
    <property type="match status" value="1"/>
</dbReference>
<proteinExistence type="predicted"/>
<dbReference type="InterPro" id="IPR032675">
    <property type="entry name" value="LRR_dom_sf"/>
</dbReference>
<protein>
    <recommendedName>
        <fullName evidence="1">ADP-ribosyl cyclase/cyclic ADP-ribose hydrolase</fullName>
        <ecNumber evidence="1">3.2.2.6</ecNumber>
    </recommendedName>
</protein>